<gene>
    <name evidence="2" type="ORF">JANAI62_20350</name>
</gene>
<evidence type="ECO:0000313" key="3">
    <source>
        <dbReference type="Proteomes" id="UP000786693"/>
    </source>
</evidence>
<dbReference type="Proteomes" id="UP000786693">
    <property type="component" value="Unassembled WGS sequence"/>
</dbReference>
<proteinExistence type="predicted"/>
<feature type="compositionally biased region" description="Gly residues" evidence="1">
    <location>
        <begin position="17"/>
        <end position="29"/>
    </location>
</feature>
<evidence type="ECO:0008006" key="4">
    <source>
        <dbReference type="Google" id="ProtNLM"/>
    </source>
</evidence>
<keyword evidence="3" id="KW-1185">Reference proteome</keyword>
<dbReference type="RefSeq" id="WP_220748904.1">
    <property type="nucleotide sequence ID" value="NZ_BPFH01000003.1"/>
</dbReference>
<dbReference type="EMBL" id="BPFH01000003">
    <property type="protein sequence ID" value="GIT95412.1"/>
    <property type="molecule type" value="Genomic_DNA"/>
</dbReference>
<evidence type="ECO:0000256" key="1">
    <source>
        <dbReference type="SAM" id="MobiDB-lite"/>
    </source>
</evidence>
<comment type="caution">
    <text evidence="2">The sequence shown here is derived from an EMBL/GenBank/DDBJ whole genome shotgun (WGS) entry which is preliminary data.</text>
</comment>
<feature type="region of interest" description="Disordered" evidence="1">
    <location>
        <begin position="14"/>
        <end position="46"/>
    </location>
</feature>
<accession>A0ABQ4NMS7</accession>
<reference evidence="2 3" key="1">
    <citation type="submission" date="2021-05" db="EMBL/GenBank/DDBJ databases">
        <title>Bacteria Genome sequencing.</title>
        <authorList>
            <person name="Takabe Y."/>
            <person name="Nakajima Y."/>
            <person name="Suzuki S."/>
            <person name="Shiozaki T."/>
        </authorList>
    </citation>
    <scope>NUCLEOTIDE SEQUENCE [LARGE SCALE GENOMIC DNA]</scope>
    <source>
        <strain evidence="2 3">AI_62</strain>
    </source>
</reference>
<organism evidence="2 3">
    <name type="scientific">Jannaschia pagri</name>
    <dbReference type="NCBI Taxonomy" id="2829797"/>
    <lineage>
        <taxon>Bacteria</taxon>
        <taxon>Pseudomonadati</taxon>
        <taxon>Pseudomonadota</taxon>
        <taxon>Alphaproteobacteria</taxon>
        <taxon>Rhodobacterales</taxon>
        <taxon>Roseobacteraceae</taxon>
        <taxon>Jannaschia</taxon>
    </lineage>
</organism>
<name>A0ABQ4NMS7_9RHOB</name>
<sequence>MQFDYQTNDLWAPVSFSGGGGGGGGGGSDSGRVTARDGSRTNISPEQQNMIGAVAGGVAGGLASRAGPVAGGVVGGTVGTSISNMDNDRFNDVATGLLDGIGGPIADGFGMGL</sequence>
<evidence type="ECO:0000313" key="2">
    <source>
        <dbReference type="EMBL" id="GIT95412.1"/>
    </source>
</evidence>
<protein>
    <recommendedName>
        <fullName evidence="4">Glycine zipper domain-containing protein</fullName>
    </recommendedName>
</protein>